<dbReference type="SUPFAM" id="SSF56747">
    <property type="entry name" value="Prim-pol domain"/>
    <property type="match status" value="1"/>
</dbReference>
<dbReference type="InterPro" id="IPR015330">
    <property type="entry name" value="DNA_primase/pol_bifunc_N"/>
</dbReference>
<gene>
    <name evidence="3" type="ORF">E1963_16590</name>
</gene>
<dbReference type="SUPFAM" id="SSF52540">
    <property type="entry name" value="P-loop containing nucleoside triphosphate hydrolases"/>
    <property type="match status" value="1"/>
</dbReference>
<proteinExistence type="predicted"/>
<accession>A0A4R4FA94</accession>
<comment type="caution">
    <text evidence="3">The sequence shown here is derived from an EMBL/GenBank/DDBJ whole genome shotgun (WGS) entry which is preliminary data.</text>
</comment>
<dbReference type="Pfam" id="PF09250">
    <property type="entry name" value="Prim-Pol"/>
    <property type="match status" value="1"/>
</dbReference>
<dbReference type="SMART" id="SM00942">
    <property type="entry name" value="PriCT_1"/>
    <property type="match status" value="1"/>
</dbReference>
<evidence type="ECO:0000259" key="1">
    <source>
        <dbReference type="SMART" id="SM00942"/>
    </source>
</evidence>
<dbReference type="InterPro" id="IPR014820">
    <property type="entry name" value="PriCT_1"/>
</dbReference>
<sequence length="622" mass="69660">MDKTMKQCALEYADMGLAVLPIKPPRIGGTAPGKMPYISEWQHKASTDRKQIDDWWTRWPDANIGIATGCISGGLVVIDLDIDKDRGIDGYESLKEWERENGNMPETCQSITGRGGYHLLYRDSARNRTRAGLYEGIDIRGEGGYIVAPPSMHHNGRRYAWEQEPGEYSIAQADSKVIEFLQGPVPDPFKGSGFELPDTIPEGQRTDYMVKMVCSMQAKGASDEAIKAAVKAENNCKCFPPLTDEELEKEIFPALQRYEKGTAPYTAVSDGGRFRQQKNYSLAMVTMEEVEEKSPEWLITDYVPRYQITTLAGDGGAGKTTIWCDIAAAVSSGKPCFLERGIPEDFIKSEPGTVLFFSSEDSAEYTLRSRLRKAGAALENIHSISLKDERFSEVKFDSPFLERLIEYYRPKLVIFDPIQSFIPPEIQMGQRNAMRSCLNPLIGLGEKYGSTFLVIVHANKQSGVYGRKRIADSADIWDISRSVLMVGDTVEKGVRYLSHEKCNYGMTGDTVLFSIENGTIIDKGYTEKKDREFVSENTFMAQQRPQKEEAKELILSFLEDGEKEVAELDAMAAAQSISKNSMKNAKAELRKEGKIKYRNAGSGRTCDKKFYISLIPSEKVNE</sequence>
<dbReference type="RefSeq" id="WP_132280396.1">
    <property type="nucleotide sequence ID" value="NZ_JAOBST010000060.1"/>
</dbReference>
<organism evidence="3 4">
    <name type="scientific">Extibacter muris</name>
    <dbReference type="NCBI Taxonomy" id="1796622"/>
    <lineage>
        <taxon>Bacteria</taxon>
        <taxon>Bacillati</taxon>
        <taxon>Bacillota</taxon>
        <taxon>Clostridia</taxon>
        <taxon>Lachnospirales</taxon>
        <taxon>Lachnospiraceae</taxon>
        <taxon>Extibacter</taxon>
    </lineage>
</organism>
<feature type="domain" description="DNA primase/polymerase bifunctional N-terminal" evidence="2">
    <location>
        <begin position="9"/>
        <end position="177"/>
    </location>
</feature>
<name>A0A4R4FA94_9FIRM</name>
<dbReference type="CDD" id="cd04859">
    <property type="entry name" value="Prim_Pol"/>
    <property type="match status" value="1"/>
</dbReference>
<keyword evidence="4" id="KW-1185">Reference proteome</keyword>
<dbReference type="EMBL" id="SMMX01000019">
    <property type="protein sequence ID" value="TDA20542.1"/>
    <property type="molecule type" value="Genomic_DNA"/>
</dbReference>
<feature type="domain" description="Primase C-terminal 1" evidence="1">
    <location>
        <begin position="194"/>
        <end position="260"/>
    </location>
</feature>
<evidence type="ECO:0008006" key="5">
    <source>
        <dbReference type="Google" id="ProtNLM"/>
    </source>
</evidence>
<evidence type="ECO:0000259" key="2">
    <source>
        <dbReference type="SMART" id="SM00943"/>
    </source>
</evidence>
<dbReference type="Proteomes" id="UP000295710">
    <property type="component" value="Unassembled WGS sequence"/>
</dbReference>
<reference evidence="3 4" key="1">
    <citation type="journal article" date="2016" name="Nat. Microbiol.">
        <title>The Mouse Intestinal Bacterial Collection (miBC) provides host-specific insight into cultured diversity and functional potential of the gut microbiota.</title>
        <authorList>
            <person name="Lagkouvardos I."/>
            <person name="Pukall R."/>
            <person name="Abt B."/>
            <person name="Foesel B.U."/>
            <person name="Meier-Kolthoff J.P."/>
            <person name="Kumar N."/>
            <person name="Bresciani A."/>
            <person name="Martinez I."/>
            <person name="Just S."/>
            <person name="Ziegler C."/>
            <person name="Brugiroux S."/>
            <person name="Garzetti D."/>
            <person name="Wenning M."/>
            <person name="Bui T.P."/>
            <person name="Wang J."/>
            <person name="Hugenholtz F."/>
            <person name="Plugge C.M."/>
            <person name="Peterson D.A."/>
            <person name="Hornef M.W."/>
            <person name="Baines J.F."/>
            <person name="Smidt H."/>
            <person name="Walter J."/>
            <person name="Kristiansen K."/>
            <person name="Nielsen H.B."/>
            <person name="Haller D."/>
            <person name="Overmann J."/>
            <person name="Stecher B."/>
            <person name="Clavel T."/>
        </authorList>
    </citation>
    <scope>NUCLEOTIDE SEQUENCE [LARGE SCALE GENOMIC DNA]</scope>
    <source>
        <strain evidence="3 4">DSM 28560</strain>
    </source>
</reference>
<dbReference type="Gene3D" id="3.40.50.300">
    <property type="entry name" value="P-loop containing nucleotide triphosphate hydrolases"/>
    <property type="match status" value="1"/>
</dbReference>
<evidence type="ECO:0000313" key="4">
    <source>
        <dbReference type="Proteomes" id="UP000295710"/>
    </source>
</evidence>
<dbReference type="AlphaFoldDB" id="A0A4R4FA94"/>
<evidence type="ECO:0000313" key="3">
    <source>
        <dbReference type="EMBL" id="TDA20542.1"/>
    </source>
</evidence>
<dbReference type="Pfam" id="PF13481">
    <property type="entry name" value="AAA_25"/>
    <property type="match status" value="1"/>
</dbReference>
<dbReference type="InterPro" id="IPR027417">
    <property type="entry name" value="P-loop_NTPase"/>
</dbReference>
<protein>
    <recommendedName>
        <fullName evidence="5">DNA primase/polymerase bifunctional N-terminal domain-containing protein</fullName>
    </recommendedName>
</protein>
<dbReference type="SMART" id="SM00943">
    <property type="entry name" value="Prim-Pol"/>
    <property type="match status" value="1"/>
</dbReference>